<keyword evidence="6 14" id="KW-0408">Iron</keyword>
<dbReference type="PANTHER" id="PTHR47947">
    <property type="entry name" value="CYTOCHROME P450 82C3-RELATED"/>
    <property type="match status" value="1"/>
</dbReference>
<feature type="binding site" description="axial binding residue" evidence="14">
    <location>
        <position position="405"/>
    </location>
    <ligand>
        <name>heme</name>
        <dbReference type="ChEBI" id="CHEBI:30413"/>
    </ligand>
    <ligandPart>
        <name>Fe</name>
        <dbReference type="ChEBI" id="CHEBI:18248"/>
    </ligandPart>
</feature>
<keyword evidence="4 14" id="KW-0479">Metal-binding</keyword>
<evidence type="ECO:0000256" key="15">
    <source>
        <dbReference type="RuleBase" id="RU000461"/>
    </source>
</evidence>
<dbReference type="InterPro" id="IPR001128">
    <property type="entry name" value="Cyt_P450"/>
</dbReference>
<dbReference type="EMBL" id="AUSU01009030">
    <property type="protein sequence ID" value="EPS58631.1"/>
    <property type="molecule type" value="Genomic_DNA"/>
</dbReference>
<comment type="catalytic activity">
    <reaction evidence="12">
        <text>apigenin 4',7-dimethyl ether + reduced [NADPH--hemoprotein reductase] + O2 = ladanein + oxidized [NADPH--hemoprotein reductase] + H2O + H(+)</text>
        <dbReference type="Rhea" id="RHEA:73435"/>
        <dbReference type="Rhea" id="RHEA-COMP:11964"/>
        <dbReference type="Rhea" id="RHEA-COMP:11965"/>
        <dbReference type="ChEBI" id="CHEBI:2769"/>
        <dbReference type="ChEBI" id="CHEBI:15377"/>
        <dbReference type="ChEBI" id="CHEBI:15378"/>
        <dbReference type="ChEBI" id="CHEBI:15379"/>
        <dbReference type="ChEBI" id="CHEBI:57618"/>
        <dbReference type="ChEBI" id="CHEBI:58210"/>
        <dbReference type="ChEBI" id="CHEBI:192702"/>
    </reaction>
    <physiologicalReaction direction="left-to-right" evidence="12">
        <dbReference type="Rhea" id="RHEA:73436"/>
    </physiologicalReaction>
</comment>
<keyword evidence="3 14" id="KW-0349">Heme</keyword>
<comment type="subcellular location">
    <subcellularLocation>
        <location evidence="2">Membrane</location>
        <topology evidence="2">Single-pass membrane protein</topology>
    </subcellularLocation>
</comment>
<evidence type="ECO:0000256" key="10">
    <source>
        <dbReference type="ARBA" id="ARBA00051691"/>
    </source>
</evidence>
<comment type="catalytic activity">
    <reaction evidence="10">
        <text>genkwanin + reduced [NADPH--hemoprotein reductase] + O2 = scutellarein 7-methyl ether + oxidized [NADPH--hemoprotein reductase] + H2O</text>
        <dbReference type="Rhea" id="RHEA:73427"/>
        <dbReference type="Rhea" id="RHEA-COMP:11964"/>
        <dbReference type="Rhea" id="RHEA-COMP:11965"/>
        <dbReference type="ChEBI" id="CHEBI:15377"/>
        <dbReference type="ChEBI" id="CHEBI:15379"/>
        <dbReference type="ChEBI" id="CHEBI:57618"/>
        <dbReference type="ChEBI" id="CHEBI:58210"/>
        <dbReference type="ChEBI" id="CHEBI:192700"/>
        <dbReference type="ChEBI" id="CHEBI:192701"/>
    </reaction>
    <physiologicalReaction direction="left-to-right" evidence="10">
        <dbReference type="Rhea" id="RHEA:73428"/>
    </physiologicalReaction>
</comment>
<dbReference type="Proteomes" id="UP000015453">
    <property type="component" value="Unassembled WGS sequence"/>
</dbReference>
<sequence>AWPVAGHLHIMAGKKPHVALASMADKHGPVFSIKLGSRHVVVVSDHELAKELFTAHDGSISSRPKLRALKHLTYDFAMFGFAPYGSFWRGMRKLVVVELLSSKRIEMMSHVRESEITEAMDRVFGNDGVLVDMKKWFGDLTFKIMLRMMAGDRFCHGGAGEMEIPKLHKLLKEYVRLMGVFVPADAWPFLRWFDLGGQEKIMKKTAAEMDGILTWWLTEARKHSGDNSFIDVLLSVLPTAELRSELDTDTIIKATIEGLITAGTQTTSMMLTWILTLILNHPTVLNKIQEELDQKIGRNRRPIESDVNDLVYLKAVVKETFRLYPISPLGIPRQVSEDFVLRGGHRIPKGSWVALNLWRLQRDAAVWSDDASEFRPERFLEEKRNVDVRGREFELMPFGAGRRSCPGMNLGLSTVHCVLANLLHGLDVTAADGRPVDTDGEGISIYSKVRPLHVFLKPRLN</sequence>
<dbReference type="InterPro" id="IPR050651">
    <property type="entry name" value="Plant_Cytochrome_P450_Monoox"/>
</dbReference>
<dbReference type="GO" id="GO:0005506">
    <property type="term" value="F:iron ion binding"/>
    <property type="evidence" value="ECO:0007669"/>
    <property type="project" value="InterPro"/>
</dbReference>
<dbReference type="Gene3D" id="1.10.630.10">
    <property type="entry name" value="Cytochrome P450"/>
    <property type="match status" value="1"/>
</dbReference>
<dbReference type="PANTHER" id="PTHR47947:SF39">
    <property type="entry name" value="CYTOCHROME P450"/>
    <property type="match status" value="1"/>
</dbReference>
<dbReference type="PROSITE" id="PS00086">
    <property type="entry name" value="CYTOCHROME_P450"/>
    <property type="match status" value="1"/>
</dbReference>
<dbReference type="OrthoDB" id="2789670at2759"/>
<evidence type="ECO:0000256" key="13">
    <source>
        <dbReference type="ARBA" id="ARBA00067499"/>
    </source>
</evidence>
<dbReference type="AlphaFoldDB" id="S8C2E5"/>
<evidence type="ECO:0000256" key="14">
    <source>
        <dbReference type="PIRSR" id="PIRSR602401-1"/>
    </source>
</evidence>
<dbReference type="InterPro" id="IPR017972">
    <property type="entry name" value="Cyt_P450_CS"/>
</dbReference>
<organism evidence="16 17">
    <name type="scientific">Genlisea aurea</name>
    <dbReference type="NCBI Taxonomy" id="192259"/>
    <lineage>
        <taxon>Eukaryota</taxon>
        <taxon>Viridiplantae</taxon>
        <taxon>Streptophyta</taxon>
        <taxon>Embryophyta</taxon>
        <taxon>Tracheophyta</taxon>
        <taxon>Spermatophyta</taxon>
        <taxon>Magnoliopsida</taxon>
        <taxon>eudicotyledons</taxon>
        <taxon>Gunneridae</taxon>
        <taxon>Pentapetalae</taxon>
        <taxon>asterids</taxon>
        <taxon>lamiids</taxon>
        <taxon>Lamiales</taxon>
        <taxon>Lentibulariaceae</taxon>
        <taxon>Genlisea</taxon>
    </lineage>
</organism>
<comment type="similarity">
    <text evidence="15">Belongs to the cytochrome P450 family.</text>
</comment>
<evidence type="ECO:0000256" key="3">
    <source>
        <dbReference type="ARBA" id="ARBA00022617"/>
    </source>
</evidence>
<evidence type="ECO:0000256" key="12">
    <source>
        <dbReference type="ARBA" id="ARBA00052216"/>
    </source>
</evidence>
<dbReference type="Pfam" id="PF00067">
    <property type="entry name" value="p450"/>
    <property type="match status" value="1"/>
</dbReference>
<evidence type="ECO:0000256" key="1">
    <source>
        <dbReference type="ARBA" id="ARBA00001971"/>
    </source>
</evidence>
<name>S8C2E5_9LAMI</name>
<dbReference type="GO" id="GO:0016705">
    <property type="term" value="F:oxidoreductase activity, acting on paired donors, with incorporation or reduction of molecular oxygen"/>
    <property type="evidence" value="ECO:0007669"/>
    <property type="project" value="InterPro"/>
</dbReference>
<keyword evidence="7 15" id="KW-0503">Monooxygenase</keyword>
<accession>S8C2E5</accession>
<evidence type="ECO:0000256" key="6">
    <source>
        <dbReference type="ARBA" id="ARBA00023004"/>
    </source>
</evidence>
<dbReference type="GO" id="GO:0020037">
    <property type="term" value="F:heme binding"/>
    <property type="evidence" value="ECO:0007669"/>
    <property type="project" value="InterPro"/>
</dbReference>
<evidence type="ECO:0000256" key="8">
    <source>
        <dbReference type="ARBA" id="ARBA00034479"/>
    </source>
</evidence>
<evidence type="ECO:0000256" key="7">
    <source>
        <dbReference type="ARBA" id="ARBA00023033"/>
    </source>
</evidence>
<evidence type="ECO:0000256" key="5">
    <source>
        <dbReference type="ARBA" id="ARBA00023002"/>
    </source>
</evidence>
<comment type="cofactor">
    <cofactor evidence="1 14">
        <name>heme</name>
        <dbReference type="ChEBI" id="CHEBI:30413"/>
    </cofactor>
</comment>
<comment type="pathway">
    <text evidence="8">Flavonoid metabolism.</text>
</comment>
<evidence type="ECO:0000313" key="16">
    <source>
        <dbReference type="EMBL" id="EPS58631.1"/>
    </source>
</evidence>
<gene>
    <name evidence="16" type="ORF">M569_16182</name>
</gene>
<dbReference type="InterPro" id="IPR036396">
    <property type="entry name" value="Cyt_P450_sf"/>
</dbReference>
<feature type="non-terminal residue" evidence="16">
    <location>
        <position position="1"/>
    </location>
</feature>
<comment type="catalytic activity">
    <reaction evidence="9">
        <text>(2S)-sakuranetin + reduced [NADPH--hemoprotein reductase] + O2 = (2S)-7-methylcarthamidin + oxidized [NADPH--hemoprotein reductase] + H2O + H(+)</text>
        <dbReference type="Rhea" id="RHEA:73431"/>
        <dbReference type="Rhea" id="RHEA-COMP:11964"/>
        <dbReference type="Rhea" id="RHEA-COMP:11965"/>
        <dbReference type="ChEBI" id="CHEBI:15377"/>
        <dbReference type="ChEBI" id="CHEBI:15378"/>
        <dbReference type="ChEBI" id="CHEBI:15379"/>
        <dbReference type="ChEBI" id="CHEBI:28927"/>
        <dbReference type="ChEBI" id="CHEBI:57618"/>
        <dbReference type="ChEBI" id="CHEBI:58210"/>
        <dbReference type="ChEBI" id="CHEBI:192815"/>
    </reaction>
    <physiologicalReaction direction="left-to-right" evidence="9">
        <dbReference type="Rhea" id="RHEA:73432"/>
    </physiologicalReaction>
</comment>
<dbReference type="FunFam" id="1.10.630.10:FF:000026">
    <property type="entry name" value="Cytochrome P450 82C4"/>
    <property type="match status" value="1"/>
</dbReference>
<keyword evidence="17" id="KW-1185">Reference proteome</keyword>
<proteinExistence type="inferred from homology"/>
<keyword evidence="5 15" id="KW-0560">Oxidoreductase</keyword>
<comment type="catalytic activity">
    <reaction evidence="11">
        <text>(2S)-naringenin 4',7-dimethyl ether + reduced [NADPH--hemoprotein reductase] + O2 = (2S)-carthamidin-4',7-dimethyl ether + oxidized [NADPH--hemoprotein reductase] + H2O + H(+)</text>
        <dbReference type="Rhea" id="RHEA:73439"/>
        <dbReference type="Rhea" id="RHEA-COMP:11964"/>
        <dbReference type="Rhea" id="RHEA-COMP:11965"/>
        <dbReference type="ChEBI" id="CHEBI:15377"/>
        <dbReference type="ChEBI" id="CHEBI:15378"/>
        <dbReference type="ChEBI" id="CHEBI:15379"/>
        <dbReference type="ChEBI" id="CHEBI:57618"/>
        <dbReference type="ChEBI" id="CHEBI:58210"/>
        <dbReference type="ChEBI" id="CHEBI:192816"/>
        <dbReference type="ChEBI" id="CHEBI:192817"/>
    </reaction>
    <physiologicalReaction direction="left-to-right" evidence="11">
        <dbReference type="Rhea" id="RHEA:73440"/>
    </physiologicalReaction>
</comment>
<evidence type="ECO:0000256" key="4">
    <source>
        <dbReference type="ARBA" id="ARBA00022723"/>
    </source>
</evidence>
<comment type="caution">
    <text evidence="16">The sequence shown here is derived from an EMBL/GenBank/DDBJ whole genome shotgun (WGS) entry which is preliminary data.</text>
</comment>
<evidence type="ECO:0000313" key="17">
    <source>
        <dbReference type="Proteomes" id="UP000015453"/>
    </source>
</evidence>
<evidence type="ECO:0000256" key="2">
    <source>
        <dbReference type="ARBA" id="ARBA00004167"/>
    </source>
</evidence>
<reference evidence="16 17" key="1">
    <citation type="journal article" date="2013" name="BMC Genomics">
        <title>The miniature genome of a carnivorous plant Genlisea aurea contains a low number of genes and short non-coding sequences.</title>
        <authorList>
            <person name="Leushkin E.V."/>
            <person name="Sutormin R.A."/>
            <person name="Nabieva E.R."/>
            <person name="Penin A.A."/>
            <person name="Kondrashov A.S."/>
            <person name="Logacheva M.D."/>
        </authorList>
    </citation>
    <scope>NUCLEOTIDE SEQUENCE [LARGE SCALE GENOMIC DNA]</scope>
</reference>
<feature type="non-terminal residue" evidence="16">
    <location>
        <position position="461"/>
    </location>
</feature>
<dbReference type="PRINTS" id="PR00385">
    <property type="entry name" value="P450"/>
</dbReference>
<evidence type="ECO:0000256" key="9">
    <source>
        <dbReference type="ARBA" id="ARBA00050930"/>
    </source>
</evidence>
<evidence type="ECO:0000256" key="11">
    <source>
        <dbReference type="ARBA" id="ARBA00052049"/>
    </source>
</evidence>
<dbReference type="PRINTS" id="PR00463">
    <property type="entry name" value="EP450I"/>
</dbReference>
<dbReference type="GO" id="GO:0004497">
    <property type="term" value="F:monooxygenase activity"/>
    <property type="evidence" value="ECO:0007669"/>
    <property type="project" value="UniProtKB-KW"/>
</dbReference>
<dbReference type="GO" id="GO:0016020">
    <property type="term" value="C:membrane"/>
    <property type="evidence" value="ECO:0007669"/>
    <property type="project" value="UniProtKB-SubCell"/>
</dbReference>
<dbReference type="InterPro" id="IPR002401">
    <property type="entry name" value="Cyt_P450_E_grp-I"/>
</dbReference>
<protein>
    <recommendedName>
        <fullName evidence="13">Flavonoid-6-hydroxylase</fullName>
    </recommendedName>
</protein>
<dbReference type="SUPFAM" id="SSF48264">
    <property type="entry name" value="Cytochrome P450"/>
    <property type="match status" value="1"/>
</dbReference>